<evidence type="ECO:0000256" key="1">
    <source>
        <dbReference type="SAM" id="MobiDB-lite"/>
    </source>
</evidence>
<proteinExistence type="predicted"/>
<feature type="compositionally biased region" description="Acidic residues" evidence="1">
    <location>
        <begin position="82"/>
        <end position="95"/>
    </location>
</feature>
<name>A0A7T1T2F9_9ACTN</name>
<dbReference type="Gene3D" id="1.10.10.10">
    <property type="entry name" value="Winged helix-like DNA-binding domain superfamily/Winged helix DNA-binding domain"/>
    <property type="match status" value="1"/>
</dbReference>
<protein>
    <recommendedName>
        <fullName evidence="4">HTH hxlR-type domain-containing protein</fullName>
    </recommendedName>
</protein>
<dbReference type="InterPro" id="IPR036388">
    <property type="entry name" value="WH-like_DNA-bd_sf"/>
</dbReference>
<evidence type="ECO:0000313" key="2">
    <source>
        <dbReference type="EMBL" id="QPP05161.1"/>
    </source>
</evidence>
<dbReference type="RefSeq" id="WP_197348660.1">
    <property type="nucleotide sequence ID" value="NZ_CP048882.1"/>
</dbReference>
<accession>A0A7T1T2F9</accession>
<evidence type="ECO:0008006" key="4">
    <source>
        <dbReference type="Google" id="ProtNLM"/>
    </source>
</evidence>
<sequence>MTHTDSATAGHVARAADLVGRQWTTRVISEIDDNGPIPRQTVSSAFPDLPHHALHYALTALRRRGLLTVGAEEPDAQHEPEDHEEEEEEPEEEGEVAGASNYVLTEAGADLGDVHDALFRWARQHHYPARTCDFVTRVEATLTLLKNPHLTVALTMLTTPGIGSDLDGEQLPSDDQLQALIEDGLAEYSGDGGFVLTPAGEALRGPLGVLASWAQTHAAIVPTSRSPRRPGAVSPKASPAYRSCSGGPAAA</sequence>
<feature type="region of interest" description="Disordered" evidence="1">
    <location>
        <begin position="222"/>
        <end position="251"/>
    </location>
</feature>
<evidence type="ECO:0000313" key="3">
    <source>
        <dbReference type="Proteomes" id="UP000595046"/>
    </source>
</evidence>
<keyword evidence="3" id="KW-1185">Reference proteome</keyword>
<feature type="region of interest" description="Disordered" evidence="1">
    <location>
        <begin position="72"/>
        <end position="97"/>
    </location>
</feature>
<dbReference type="Proteomes" id="UP000595046">
    <property type="component" value="Chromosome"/>
</dbReference>
<dbReference type="KEGG" id="sbat:G4Z16_00755"/>
<organism evidence="2 3">
    <name type="scientific">Streptomyces bathyalis</name>
    <dbReference type="NCBI Taxonomy" id="2710756"/>
    <lineage>
        <taxon>Bacteria</taxon>
        <taxon>Bacillati</taxon>
        <taxon>Actinomycetota</taxon>
        <taxon>Actinomycetes</taxon>
        <taxon>Kitasatosporales</taxon>
        <taxon>Streptomycetaceae</taxon>
        <taxon>Streptomyces</taxon>
    </lineage>
</organism>
<dbReference type="EMBL" id="CP048882">
    <property type="protein sequence ID" value="QPP05161.1"/>
    <property type="molecule type" value="Genomic_DNA"/>
</dbReference>
<reference evidence="3" key="1">
    <citation type="submission" date="2020-02" db="EMBL/GenBank/DDBJ databases">
        <title>Streptomyces sp. ASO4wet.</title>
        <authorList>
            <person name="Risdian C."/>
            <person name="Landwehr W."/>
            <person name="Schupp P."/>
            <person name="Wink J."/>
        </authorList>
    </citation>
    <scope>NUCLEOTIDE SEQUENCE [LARGE SCALE GENOMIC DNA]</scope>
    <source>
        <strain evidence="3">ASO4wet</strain>
    </source>
</reference>
<gene>
    <name evidence="2" type="ORF">G4Z16_00755</name>
</gene>
<dbReference type="AlphaFoldDB" id="A0A7T1T2F9"/>